<name>A0A3N0GLI2_9ACTN</name>
<accession>A0A3N0GLI2</accession>
<proteinExistence type="predicted"/>
<dbReference type="InterPro" id="IPR000421">
    <property type="entry name" value="FA58C"/>
</dbReference>
<dbReference type="PROSITE" id="PS51257">
    <property type="entry name" value="PROKAR_LIPOPROTEIN"/>
    <property type="match status" value="1"/>
</dbReference>
<keyword evidence="3" id="KW-1185">Reference proteome</keyword>
<evidence type="ECO:0000259" key="1">
    <source>
        <dbReference type="PROSITE" id="PS50022"/>
    </source>
</evidence>
<reference evidence="2 3" key="1">
    <citation type="submission" date="2018-11" db="EMBL/GenBank/DDBJ databases">
        <authorList>
            <person name="Li F."/>
        </authorList>
    </citation>
    <scope>NUCLEOTIDE SEQUENCE [LARGE SCALE GENOMIC DNA]</scope>
    <source>
        <strain evidence="2 3">Gsoil 818</strain>
    </source>
</reference>
<dbReference type="Proteomes" id="UP000279994">
    <property type="component" value="Unassembled WGS sequence"/>
</dbReference>
<dbReference type="OrthoDB" id="3816520at2"/>
<comment type="caution">
    <text evidence="2">The sequence shown here is derived from an EMBL/GenBank/DDBJ whole genome shotgun (WGS) entry which is preliminary data.</text>
</comment>
<evidence type="ECO:0000313" key="3">
    <source>
        <dbReference type="Proteomes" id="UP000279994"/>
    </source>
</evidence>
<dbReference type="InterPro" id="IPR008969">
    <property type="entry name" value="CarboxyPept-like_regulatory"/>
</dbReference>
<evidence type="ECO:0000313" key="2">
    <source>
        <dbReference type="EMBL" id="RNM13036.1"/>
    </source>
</evidence>
<gene>
    <name evidence="2" type="ORF">EFL26_16535</name>
</gene>
<feature type="domain" description="F5/8 type C" evidence="1">
    <location>
        <begin position="298"/>
        <end position="372"/>
    </location>
</feature>
<dbReference type="Gene3D" id="2.60.40.1120">
    <property type="entry name" value="Carboxypeptidase-like, regulatory domain"/>
    <property type="match status" value="1"/>
</dbReference>
<protein>
    <recommendedName>
        <fullName evidence="1">F5/8 type C domain-containing protein</fullName>
    </recommendedName>
</protein>
<dbReference type="SUPFAM" id="SSF49464">
    <property type="entry name" value="Carboxypeptidase regulatory domain-like"/>
    <property type="match status" value="1"/>
</dbReference>
<dbReference type="PROSITE" id="PS50022">
    <property type="entry name" value="FA58C_3"/>
    <property type="match status" value="1"/>
</dbReference>
<dbReference type="Gene3D" id="2.60.120.260">
    <property type="entry name" value="Galactose-binding domain-like"/>
    <property type="match status" value="1"/>
</dbReference>
<dbReference type="AlphaFoldDB" id="A0A3N0GLI2"/>
<dbReference type="RefSeq" id="WP_123224011.1">
    <property type="nucleotide sequence ID" value="NZ_RJSF01000043.1"/>
</dbReference>
<dbReference type="EMBL" id="RJSF01000043">
    <property type="protein sequence ID" value="RNM13036.1"/>
    <property type="molecule type" value="Genomic_DNA"/>
</dbReference>
<sequence length="372" mass="37884">MRREVPAVVTVLGLAVAGCGFSSVDPHSSVSVSGRALDASGKPLAHAHVVLVRQADIGQVIFGSVLAVGTLSTICFAPDPPAICEKARTATTDADGRYRFELKGSDTQGSLGTKATMNVVFSGRSSQTSTTVSFTTEDTSVTVPDARLWNLGARISAQPGRVRLSWRPLPAPAGKGTGYSVQLSDVRSGAALWTQPASGSRADVDPRLLEDVHGAAAVSAGTDLPGGSGAGKVRASYLSPRLPVPGRAVAPPSRGRPCAPVIGAAGTVGAFGACAETDGDLSRPAGLSGGGTVSGAAVDLGSPRALSLVVVRGFSGQFLVETSRDGTTWQSLATGFGSAYAVEPPGRTTARYLRVRSPTGLDESLSTEISVW</sequence>
<organism evidence="2 3">
    <name type="scientific">Nocardioides pocheonensis</name>
    <dbReference type="NCBI Taxonomy" id="661485"/>
    <lineage>
        <taxon>Bacteria</taxon>
        <taxon>Bacillati</taxon>
        <taxon>Actinomycetota</taxon>
        <taxon>Actinomycetes</taxon>
        <taxon>Propionibacteriales</taxon>
        <taxon>Nocardioidaceae</taxon>
        <taxon>Nocardioides</taxon>
    </lineage>
</organism>